<dbReference type="EMBL" id="SPHZ02000009">
    <property type="protein sequence ID" value="KAF0900549.1"/>
    <property type="molecule type" value="Genomic_DNA"/>
</dbReference>
<name>A0A6G1CK48_9ORYZ</name>
<evidence type="ECO:0000313" key="1">
    <source>
        <dbReference type="EMBL" id="KAF0900549.1"/>
    </source>
</evidence>
<evidence type="ECO:0000313" key="2">
    <source>
        <dbReference type="Proteomes" id="UP000479710"/>
    </source>
</evidence>
<organism evidence="1 2">
    <name type="scientific">Oryza meyeriana var. granulata</name>
    <dbReference type="NCBI Taxonomy" id="110450"/>
    <lineage>
        <taxon>Eukaryota</taxon>
        <taxon>Viridiplantae</taxon>
        <taxon>Streptophyta</taxon>
        <taxon>Embryophyta</taxon>
        <taxon>Tracheophyta</taxon>
        <taxon>Spermatophyta</taxon>
        <taxon>Magnoliopsida</taxon>
        <taxon>Liliopsida</taxon>
        <taxon>Poales</taxon>
        <taxon>Poaceae</taxon>
        <taxon>BOP clade</taxon>
        <taxon>Oryzoideae</taxon>
        <taxon>Oryzeae</taxon>
        <taxon>Oryzinae</taxon>
        <taxon>Oryza</taxon>
        <taxon>Oryza meyeriana</taxon>
    </lineage>
</organism>
<protein>
    <submittedName>
        <fullName evidence="1">Uncharacterized protein</fullName>
    </submittedName>
</protein>
<sequence length="56" mass="6193">MLVLLHRLVTAYRWEIVGASDEVEYSPFPVPRRGLSAKLWKEEMAMGCSVVTAAGA</sequence>
<gene>
    <name evidence="1" type="ORF">E2562_032639</name>
</gene>
<dbReference type="OrthoDB" id="1470350at2759"/>
<comment type="caution">
    <text evidence="1">The sequence shown here is derived from an EMBL/GenBank/DDBJ whole genome shotgun (WGS) entry which is preliminary data.</text>
</comment>
<dbReference type="Proteomes" id="UP000479710">
    <property type="component" value="Unassembled WGS sequence"/>
</dbReference>
<proteinExistence type="predicted"/>
<accession>A0A6G1CK48</accession>
<dbReference type="AlphaFoldDB" id="A0A6G1CK48"/>
<keyword evidence="2" id="KW-1185">Reference proteome</keyword>
<reference evidence="1 2" key="1">
    <citation type="submission" date="2019-11" db="EMBL/GenBank/DDBJ databases">
        <title>Whole genome sequence of Oryza granulata.</title>
        <authorList>
            <person name="Li W."/>
        </authorList>
    </citation>
    <scope>NUCLEOTIDE SEQUENCE [LARGE SCALE GENOMIC DNA]</scope>
    <source>
        <strain evidence="2">cv. Menghai</strain>
        <tissue evidence="1">Leaf</tissue>
    </source>
</reference>